<comment type="similarity">
    <text evidence="1">Belongs to the RecJ family.</text>
</comment>
<evidence type="ECO:0000256" key="2">
    <source>
        <dbReference type="ARBA" id="ARBA00019841"/>
    </source>
</evidence>
<protein>
    <recommendedName>
        <fullName evidence="2">Single-stranded-DNA-specific exonuclease RecJ</fullName>
    </recommendedName>
</protein>
<evidence type="ECO:0000256" key="3">
    <source>
        <dbReference type="ARBA" id="ARBA00022722"/>
    </source>
</evidence>
<dbReference type="InterPro" id="IPR004610">
    <property type="entry name" value="RecJ"/>
</dbReference>
<reference evidence="10" key="1">
    <citation type="journal article" date="2019" name="Int. J. Syst. Evol. Microbiol.">
        <title>The Global Catalogue of Microorganisms (GCM) 10K type strain sequencing project: providing services to taxonomists for standard genome sequencing and annotation.</title>
        <authorList>
            <consortium name="The Broad Institute Genomics Platform"/>
            <consortium name="The Broad Institute Genome Sequencing Center for Infectious Disease"/>
            <person name="Wu L."/>
            <person name="Ma J."/>
        </authorList>
    </citation>
    <scope>NUCLEOTIDE SEQUENCE [LARGE SCALE GENOMIC DNA]</scope>
    <source>
        <strain evidence="10">KCTC 32239</strain>
    </source>
</reference>
<evidence type="ECO:0000256" key="4">
    <source>
        <dbReference type="ARBA" id="ARBA00022801"/>
    </source>
</evidence>
<dbReference type="InterPro" id="IPR001667">
    <property type="entry name" value="DDH_dom"/>
</dbReference>
<keyword evidence="4" id="KW-0378">Hydrolase</keyword>
<proteinExistence type="inferred from homology"/>
<dbReference type="Proteomes" id="UP000619761">
    <property type="component" value="Unassembled WGS sequence"/>
</dbReference>
<evidence type="ECO:0000256" key="1">
    <source>
        <dbReference type="ARBA" id="ARBA00005915"/>
    </source>
</evidence>
<evidence type="ECO:0000313" key="9">
    <source>
        <dbReference type="EMBL" id="GGY73232.1"/>
    </source>
</evidence>
<dbReference type="PANTHER" id="PTHR30255">
    <property type="entry name" value="SINGLE-STRANDED-DNA-SPECIFIC EXONUCLEASE RECJ"/>
    <property type="match status" value="1"/>
</dbReference>
<organism evidence="9 10">
    <name type="scientific">Cellvibrio zantedeschiae</name>
    <dbReference type="NCBI Taxonomy" id="1237077"/>
    <lineage>
        <taxon>Bacteria</taxon>
        <taxon>Pseudomonadati</taxon>
        <taxon>Pseudomonadota</taxon>
        <taxon>Gammaproteobacteria</taxon>
        <taxon>Cellvibrionales</taxon>
        <taxon>Cellvibrionaceae</taxon>
        <taxon>Cellvibrio</taxon>
    </lineage>
</organism>
<keyword evidence="5 9" id="KW-0269">Exonuclease</keyword>
<dbReference type="GO" id="GO:0004527">
    <property type="term" value="F:exonuclease activity"/>
    <property type="evidence" value="ECO:0007669"/>
    <property type="project" value="UniProtKB-KW"/>
</dbReference>
<feature type="domain" description="DDH" evidence="6">
    <location>
        <begin position="70"/>
        <end position="230"/>
    </location>
</feature>
<dbReference type="Gene3D" id="3.10.310.30">
    <property type="match status" value="1"/>
</dbReference>
<evidence type="ECO:0000256" key="5">
    <source>
        <dbReference type="ARBA" id="ARBA00022839"/>
    </source>
</evidence>
<dbReference type="Pfam" id="PF02272">
    <property type="entry name" value="DHHA1"/>
    <property type="match status" value="1"/>
</dbReference>
<evidence type="ECO:0000259" key="8">
    <source>
        <dbReference type="Pfam" id="PF17768"/>
    </source>
</evidence>
<evidence type="ECO:0000259" key="7">
    <source>
        <dbReference type="Pfam" id="PF02272"/>
    </source>
</evidence>
<comment type="caution">
    <text evidence="9">The sequence shown here is derived from an EMBL/GenBank/DDBJ whole genome shotgun (WGS) entry which is preliminary data.</text>
</comment>
<dbReference type="SUPFAM" id="SSF64182">
    <property type="entry name" value="DHH phosphoesterases"/>
    <property type="match status" value="1"/>
</dbReference>
<dbReference type="InterPro" id="IPR041122">
    <property type="entry name" value="RecJ_OB"/>
</dbReference>
<evidence type="ECO:0000313" key="10">
    <source>
        <dbReference type="Proteomes" id="UP000619761"/>
    </source>
</evidence>
<dbReference type="PANTHER" id="PTHR30255:SF2">
    <property type="entry name" value="SINGLE-STRANDED-DNA-SPECIFIC EXONUCLEASE RECJ"/>
    <property type="match status" value="1"/>
</dbReference>
<gene>
    <name evidence="9" type="primary">recJ</name>
    <name evidence="9" type="ORF">GCM10011613_17880</name>
</gene>
<dbReference type="Gene3D" id="3.90.1640.30">
    <property type="match status" value="1"/>
</dbReference>
<dbReference type="NCBIfam" id="TIGR00644">
    <property type="entry name" value="recJ"/>
    <property type="match status" value="1"/>
</dbReference>
<name>A0ABQ3B283_9GAMM</name>
<dbReference type="InterPro" id="IPR003156">
    <property type="entry name" value="DHHA1_dom"/>
</dbReference>
<sequence length="577" mass="63169">MKKIIKRRAIDQQTKFDESVHPLLQRIYSARGIQQQHELQYQLAQLHKPNFKGLQEAVSILADAVVAGAKIIIVGDFDADGATSSALAVLALRAMGLHNVDFLVPNRFEYGYGLTPEIVAVAAAQEPDVIITVDNGISSIEGVNAARELGIAVIVTDHHLPGSELPEADAIVNPNQPGCEFPSKNLAGVGVIFYVMNALRAELRQMGWFAESGITEPNMASFLDLVALGTVADVVPLDHNNRILVAQGLQRIRAGMARPGINALLDVAGKQAHKVVASDFGFALGPRLNAAGRLDDMSLGIQCLICESESLAREMAMQMDDLNKDRKAIETGMQQEAMSMLQKVLSADEDALPWGVCLFDETWHQGVIGILASRIKDKYHRPTIVFADVGDGQIKGSARSIHGFHIRDALDAIAARHPHILQKFGGHAMAAGMSLTRENFSAFARAFDDEVRRQLTQDDLSAVVLSDGELHAQDFNLSMAQQLRESGPWGQHFPEPVFDGEFFLIQQKLLGEKHLKMTLGVDPLGQQLVDAIAFNIDAKLWPNLQAKKVKVAYRLDVNEFRGNKTVQLMVDYMEAAL</sequence>
<dbReference type="InterPro" id="IPR051673">
    <property type="entry name" value="SSDNA_exonuclease_RecJ"/>
</dbReference>
<dbReference type="Pfam" id="PF01368">
    <property type="entry name" value="DHH"/>
    <property type="match status" value="1"/>
</dbReference>
<feature type="domain" description="DHHA1" evidence="7">
    <location>
        <begin position="360"/>
        <end position="451"/>
    </location>
</feature>
<dbReference type="EMBL" id="BMYZ01000001">
    <property type="protein sequence ID" value="GGY73232.1"/>
    <property type="molecule type" value="Genomic_DNA"/>
</dbReference>
<feature type="domain" description="RecJ OB" evidence="8">
    <location>
        <begin position="467"/>
        <end position="571"/>
    </location>
</feature>
<dbReference type="RefSeq" id="WP_189417664.1">
    <property type="nucleotide sequence ID" value="NZ_BMYZ01000001.1"/>
</dbReference>
<keyword evidence="3" id="KW-0540">Nuclease</keyword>
<dbReference type="Pfam" id="PF17768">
    <property type="entry name" value="RecJ_OB"/>
    <property type="match status" value="1"/>
</dbReference>
<keyword evidence="10" id="KW-1185">Reference proteome</keyword>
<accession>A0ABQ3B283</accession>
<evidence type="ECO:0000259" key="6">
    <source>
        <dbReference type="Pfam" id="PF01368"/>
    </source>
</evidence>
<dbReference type="InterPro" id="IPR038763">
    <property type="entry name" value="DHH_sf"/>
</dbReference>